<keyword evidence="2" id="KW-1185">Reference proteome</keyword>
<comment type="caution">
    <text evidence="1">The sequence shown here is derived from an EMBL/GenBank/DDBJ whole genome shotgun (WGS) entry which is preliminary data.</text>
</comment>
<dbReference type="EMBL" id="VSRR010016339">
    <property type="protein sequence ID" value="MPC59190.1"/>
    <property type="molecule type" value="Genomic_DNA"/>
</dbReference>
<sequence length="106" mass="11803">MLTRTVAAALVLVQQLSRQSASVLLTRENTKNTIKSFKFGAGATVHFTWIFFHVGIPLNEKADRHAHCAFLDDTVDPGTEYTPGYVKSNVKDFVHSSISDQLERLP</sequence>
<proteinExistence type="predicted"/>
<name>A0A5B7GFS7_PORTR</name>
<gene>
    <name evidence="1" type="ORF">E2C01_053206</name>
</gene>
<accession>A0A5B7GFS7</accession>
<evidence type="ECO:0000313" key="1">
    <source>
        <dbReference type="EMBL" id="MPC59190.1"/>
    </source>
</evidence>
<evidence type="ECO:0008006" key="3">
    <source>
        <dbReference type="Google" id="ProtNLM"/>
    </source>
</evidence>
<evidence type="ECO:0000313" key="2">
    <source>
        <dbReference type="Proteomes" id="UP000324222"/>
    </source>
</evidence>
<protein>
    <recommendedName>
        <fullName evidence="3">RNase H type-1 domain-containing protein</fullName>
    </recommendedName>
</protein>
<dbReference type="AlphaFoldDB" id="A0A5B7GFS7"/>
<organism evidence="1 2">
    <name type="scientific">Portunus trituberculatus</name>
    <name type="common">Swimming crab</name>
    <name type="synonym">Neptunus trituberculatus</name>
    <dbReference type="NCBI Taxonomy" id="210409"/>
    <lineage>
        <taxon>Eukaryota</taxon>
        <taxon>Metazoa</taxon>
        <taxon>Ecdysozoa</taxon>
        <taxon>Arthropoda</taxon>
        <taxon>Crustacea</taxon>
        <taxon>Multicrustacea</taxon>
        <taxon>Malacostraca</taxon>
        <taxon>Eumalacostraca</taxon>
        <taxon>Eucarida</taxon>
        <taxon>Decapoda</taxon>
        <taxon>Pleocyemata</taxon>
        <taxon>Brachyura</taxon>
        <taxon>Eubrachyura</taxon>
        <taxon>Portunoidea</taxon>
        <taxon>Portunidae</taxon>
        <taxon>Portuninae</taxon>
        <taxon>Portunus</taxon>
    </lineage>
</organism>
<dbReference type="Proteomes" id="UP000324222">
    <property type="component" value="Unassembled WGS sequence"/>
</dbReference>
<reference evidence="1 2" key="1">
    <citation type="submission" date="2019-05" db="EMBL/GenBank/DDBJ databases">
        <title>Another draft genome of Portunus trituberculatus and its Hox gene families provides insights of decapod evolution.</title>
        <authorList>
            <person name="Jeong J.-H."/>
            <person name="Song I."/>
            <person name="Kim S."/>
            <person name="Choi T."/>
            <person name="Kim D."/>
            <person name="Ryu S."/>
            <person name="Kim W."/>
        </authorList>
    </citation>
    <scope>NUCLEOTIDE SEQUENCE [LARGE SCALE GENOMIC DNA]</scope>
    <source>
        <tissue evidence="1">Muscle</tissue>
    </source>
</reference>